<protein>
    <submittedName>
        <fullName evidence="1">FAD-binding domain-containing protein</fullName>
    </submittedName>
</protein>
<reference evidence="1" key="1">
    <citation type="submission" date="2021-02" db="EMBL/GenBank/DDBJ databases">
        <authorList>
            <consortium name="DOE Joint Genome Institute"/>
            <person name="Ahrendt S."/>
            <person name="Looney B.P."/>
            <person name="Miyauchi S."/>
            <person name="Morin E."/>
            <person name="Drula E."/>
            <person name="Courty P.E."/>
            <person name="Chicoki N."/>
            <person name="Fauchery L."/>
            <person name="Kohler A."/>
            <person name="Kuo A."/>
            <person name="Labutti K."/>
            <person name="Pangilinan J."/>
            <person name="Lipzen A."/>
            <person name="Riley R."/>
            <person name="Andreopoulos W."/>
            <person name="He G."/>
            <person name="Johnson J."/>
            <person name="Barry K.W."/>
            <person name="Grigoriev I.V."/>
            <person name="Nagy L."/>
            <person name="Hibbett D."/>
            <person name="Henrissat B."/>
            <person name="Matheny P.B."/>
            <person name="Labbe J."/>
            <person name="Martin F."/>
        </authorList>
    </citation>
    <scope>NUCLEOTIDE SEQUENCE</scope>
    <source>
        <strain evidence="1">FP105234-sp</strain>
    </source>
</reference>
<evidence type="ECO:0000313" key="1">
    <source>
        <dbReference type="EMBL" id="KAI0045108.1"/>
    </source>
</evidence>
<proteinExistence type="predicted"/>
<sequence length="574" mass="60911">MFPLLLVGFLALEVSATSQCLSGDACFPSLSTLDAFNSSIGGKLHAERPIGAVCYVADTAYNASACADLTARYGDDQYRSDLFGDYEQINWETCGVKNACLVPAANGTTCGQGSVPSYAVHATTAADVQAYVKFATKYNLRIVIKNTGHDYAGRSSGKGGFALWTHGLQGVSHNKTFVPAGCTTAPQDSLTAASGVQWETLYQFADDEGVLVVGGDSNQVGAAGGWIQGGGHSVLSPTYGLGVDNLLEVEIVTPDGNLQTVNECTNPDLFWAIRGGGPSTWGVLTKVTYKAHPAVAVPAVFINFDSGDADANAKVVGDLAAISPNLADLGVGGFLEIFETAISYFGILPGGNLSTLQAAIKPLSDALPANATAYQTFPSFLQFFAGTFKISNEVVGIPFALTSRLIPRHYFENDPQGLAAAIRQGQVVSGPEAATQFIQVLIDNPAPKFAVGKTSVTPAWYSSLWHVIYTGTWNVTTPVAGQRAEVKYVHDAAQVLRDYAPDSGSYINEADIYEPNHEESFWGAANAARLKTIKAEVDPQNFFQVWQGIGWDGSADSKFQCYQELNPGDVSLDN</sequence>
<organism evidence="1 2">
    <name type="scientific">Auriscalpium vulgare</name>
    <dbReference type="NCBI Taxonomy" id="40419"/>
    <lineage>
        <taxon>Eukaryota</taxon>
        <taxon>Fungi</taxon>
        <taxon>Dikarya</taxon>
        <taxon>Basidiomycota</taxon>
        <taxon>Agaricomycotina</taxon>
        <taxon>Agaricomycetes</taxon>
        <taxon>Russulales</taxon>
        <taxon>Auriscalpiaceae</taxon>
        <taxon>Auriscalpium</taxon>
    </lineage>
</organism>
<gene>
    <name evidence="1" type="ORF">FA95DRAFT_1521889</name>
</gene>
<keyword evidence="2" id="KW-1185">Reference proteome</keyword>
<dbReference type="Proteomes" id="UP000814033">
    <property type="component" value="Unassembled WGS sequence"/>
</dbReference>
<dbReference type="EMBL" id="MU275961">
    <property type="protein sequence ID" value="KAI0045108.1"/>
    <property type="molecule type" value="Genomic_DNA"/>
</dbReference>
<reference evidence="1" key="2">
    <citation type="journal article" date="2022" name="New Phytol.">
        <title>Evolutionary transition to the ectomycorrhizal habit in the genomes of a hyperdiverse lineage of mushroom-forming fungi.</title>
        <authorList>
            <person name="Looney B."/>
            <person name="Miyauchi S."/>
            <person name="Morin E."/>
            <person name="Drula E."/>
            <person name="Courty P.E."/>
            <person name="Kohler A."/>
            <person name="Kuo A."/>
            <person name="LaButti K."/>
            <person name="Pangilinan J."/>
            <person name="Lipzen A."/>
            <person name="Riley R."/>
            <person name="Andreopoulos W."/>
            <person name="He G."/>
            <person name="Johnson J."/>
            <person name="Nolan M."/>
            <person name="Tritt A."/>
            <person name="Barry K.W."/>
            <person name="Grigoriev I.V."/>
            <person name="Nagy L.G."/>
            <person name="Hibbett D."/>
            <person name="Henrissat B."/>
            <person name="Matheny P.B."/>
            <person name="Labbe J."/>
            <person name="Martin F.M."/>
        </authorList>
    </citation>
    <scope>NUCLEOTIDE SEQUENCE</scope>
    <source>
        <strain evidence="1">FP105234-sp</strain>
    </source>
</reference>
<accession>A0ACB8RLX0</accession>
<evidence type="ECO:0000313" key="2">
    <source>
        <dbReference type="Proteomes" id="UP000814033"/>
    </source>
</evidence>
<name>A0ACB8RLX0_9AGAM</name>
<comment type="caution">
    <text evidence="1">The sequence shown here is derived from an EMBL/GenBank/DDBJ whole genome shotgun (WGS) entry which is preliminary data.</text>
</comment>